<protein>
    <recommendedName>
        <fullName evidence="5">DUF4148 domain-containing protein</fullName>
    </recommendedName>
</protein>
<keyword evidence="4" id="KW-1185">Reference proteome</keyword>
<dbReference type="InterPro" id="IPR025421">
    <property type="entry name" value="DUF4148"/>
</dbReference>
<accession>A0A0G3BL36</accession>
<proteinExistence type="predicted"/>
<dbReference type="PATRIC" id="fig|413882.6.peg.3572"/>
<dbReference type="Pfam" id="PF13663">
    <property type="entry name" value="DUF4148"/>
    <property type="match status" value="2"/>
</dbReference>
<gene>
    <name evidence="3" type="ORF">AAW51_3421</name>
</gene>
<evidence type="ECO:0000313" key="3">
    <source>
        <dbReference type="EMBL" id="AKJ30112.1"/>
    </source>
</evidence>
<evidence type="ECO:0000313" key="4">
    <source>
        <dbReference type="Proteomes" id="UP000035352"/>
    </source>
</evidence>
<dbReference type="KEGG" id="pbh:AAW51_3421"/>
<evidence type="ECO:0000256" key="2">
    <source>
        <dbReference type="SAM" id="SignalP"/>
    </source>
</evidence>
<sequence length="143" mass="14786">MNVQKNLIVALMTTFAAAGAFAGEANDFDQTWTLELPSVKTRAEVKAELAQARARGEQLAVFSGEASEFSDAARTATARGGDNDKAQASTAGKTRAEVKAELAESRAAGPLPVFSGEASVFPEPGRTATARGGNDVKRTNVGG</sequence>
<dbReference type="AlphaFoldDB" id="A0A0G3BL36"/>
<organism evidence="3 4">
    <name type="scientific">Caldimonas brevitalea</name>
    <dbReference type="NCBI Taxonomy" id="413882"/>
    <lineage>
        <taxon>Bacteria</taxon>
        <taxon>Pseudomonadati</taxon>
        <taxon>Pseudomonadota</taxon>
        <taxon>Betaproteobacteria</taxon>
        <taxon>Burkholderiales</taxon>
        <taxon>Sphaerotilaceae</taxon>
        <taxon>Caldimonas</taxon>
    </lineage>
</organism>
<dbReference type="OrthoDB" id="8720341at2"/>
<evidence type="ECO:0008006" key="5">
    <source>
        <dbReference type="Google" id="ProtNLM"/>
    </source>
</evidence>
<feature type="region of interest" description="Disordered" evidence="1">
    <location>
        <begin position="73"/>
        <end position="95"/>
    </location>
</feature>
<dbReference type="EMBL" id="CP011371">
    <property type="protein sequence ID" value="AKJ30112.1"/>
    <property type="molecule type" value="Genomic_DNA"/>
</dbReference>
<feature type="signal peptide" evidence="2">
    <location>
        <begin position="1"/>
        <end position="22"/>
    </location>
</feature>
<feature type="chain" id="PRO_5005183933" description="DUF4148 domain-containing protein" evidence="2">
    <location>
        <begin position="23"/>
        <end position="143"/>
    </location>
</feature>
<reference evidence="3 4" key="1">
    <citation type="submission" date="2015-05" db="EMBL/GenBank/DDBJ databases">
        <authorList>
            <person name="Tang B."/>
            <person name="Yu Y."/>
        </authorList>
    </citation>
    <scope>NUCLEOTIDE SEQUENCE [LARGE SCALE GENOMIC DNA]</scope>
    <source>
        <strain evidence="3 4">DSM 7029</strain>
    </source>
</reference>
<feature type="region of interest" description="Disordered" evidence="1">
    <location>
        <begin position="112"/>
        <end position="143"/>
    </location>
</feature>
<keyword evidence="2" id="KW-0732">Signal</keyword>
<dbReference type="Proteomes" id="UP000035352">
    <property type="component" value="Chromosome"/>
</dbReference>
<name>A0A0G3BL36_9BURK</name>
<feature type="compositionally biased region" description="Basic and acidic residues" evidence="1">
    <location>
        <begin position="134"/>
        <end position="143"/>
    </location>
</feature>
<evidence type="ECO:0000256" key="1">
    <source>
        <dbReference type="SAM" id="MobiDB-lite"/>
    </source>
</evidence>
<dbReference type="RefSeq" id="WP_053013665.1">
    <property type="nucleotide sequence ID" value="NZ_CP011371.1"/>
</dbReference>